<sequence length="125" mass="13516">MNTMVVDGLARYLNDEINKQPWYKRNANTITAIGGFIATLIAALASTPFGADPRFQLAIFVVGFILTIFGVKVTPNGFSRSQQAKIAAAHAAAIDAVPFHPVTEAPKEPVKVSLEDEIANYRKGQ</sequence>
<reference evidence="2" key="2">
    <citation type="submission" date="2023-10" db="EMBL/GenBank/DDBJ databases">
        <authorList>
            <person name="Choi B."/>
        </authorList>
    </citation>
    <scope>NUCLEOTIDE SEQUENCE</scope>
    <source>
        <strain evidence="2">UMB0763</strain>
    </source>
</reference>
<keyword evidence="1" id="KW-1133">Transmembrane helix</keyword>
<name>A0AAF0YTV2_9CORY</name>
<feature type="transmembrane region" description="Helical" evidence="1">
    <location>
        <begin position="29"/>
        <end position="49"/>
    </location>
</feature>
<gene>
    <name evidence="2" type="ORF">CYJ47_06425</name>
</gene>
<evidence type="ECO:0008006" key="4">
    <source>
        <dbReference type="Google" id="ProtNLM"/>
    </source>
</evidence>
<dbReference type="AlphaFoldDB" id="A0AAF0YTV2"/>
<keyword evidence="1" id="KW-0812">Transmembrane</keyword>
<proteinExistence type="predicted"/>
<feature type="transmembrane region" description="Helical" evidence="1">
    <location>
        <begin position="55"/>
        <end position="73"/>
    </location>
</feature>
<organism evidence="2 3">
    <name type="scientific">Corynebacterium pyruviciproducens</name>
    <dbReference type="NCBI Taxonomy" id="598660"/>
    <lineage>
        <taxon>Bacteria</taxon>
        <taxon>Bacillati</taxon>
        <taxon>Actinomycetota</taxon>
        <taxon>Actinomycetes</taxon>
        <taxon>Mycobacteriales</taxon>
        <taxon>Corynebacteriaceae</taxon>
        <taxon>Corynebacterium</taxon>
    </lineage>
</organism>
<dbReference type="EMBL" id="CP136958">
    <property type="protein sequence ID" value="WOT03385.1"/>
    <property type="molecule type" value="Genomic_DNA"/>
</dbReference>
<dbReference type="KEGG" id="cpyr:CYJ47_06425"/>
<dbReference type="RefSeq" id="WP_101678979.1">
    <property type="nucleotide sequence ID" value="NZ_CP136958.1"/>
</dbReference>
<evidence type="ECO:0000256" key="1">
    <source>
        <dbReference type="SAM" id="Phobius"/>
    </source>
</evidence>
<reference evidence="2" key="1">
    <citation type="submission" date="2017-12" db="EMBL/GenBank/DDBJ databases">
        <authorList>
            <person name="Thomas-White K."/>
            <person name="Wolfe A.J."/>
        </authorList>
    </citation>
    <scope>NUCLEOTIDE SEQUENCE</scope>
    <source>
        <strain evidence="2">UMB0763</strain>
    </source>
</reference>
<protein>
    <recommendedName>
        <fullName evidence="4">Holin</fullName>
    </recommendedName>
</protein>
<keyword evidence="1" id="KW-0472">Membrane</keyword>
<accession>A0AAF0YTV2</accession>
<evidence type="ECO:0000313" key="3">
    <source>
        <dbReference type="Proteomes" id="UP000234560"/>
    </source>
</evidence>
<dbReference type="Proteomes" id="UP000234560">
    <property type="component" value="Chromosome"/>
</dbReference>
<evidence type="ECO:0000313" key="2">
    <source>
        <dbReference type="EMBL" id="WOT03385.1"/>
    </source>
</evidence>